<name>A0A3M7RMJ1_BRAPC</name>
<feature type="compositionally biased region" description="Basic residues" evidence="1">
    <location>
        <begin position="74"/>
        <end position="83"/>
    </location>
</feature>
<dbReference type="Proteomes" id="UP000276133">
    <property type="component" value="Unassembled WGS sequence"/>
</dbReference>
<reference evidence="2 3" key="1">
    <citation type="journal article" date="2018" name="Sci. Rep.">
        <title>Genomic signatures of local adaptation to the degree of environmental predictability in rotifers.</title>
        <authorList>
            <person name="Franch-Gras L."/>
            <person name="Hahn C."/>
            <person name="Garcia-Roger E.M."/>
            <person name="Carmona M.J."/>
            <person name="Serra M."/>
            <person name="Gomez A."/>
        </authorList>
    </citation>
    <scope>NUCLEOTIDE SEQUENCE [LARGE SCALE GENOMIC DNA]</scope>
    <source>
        <strain evidence="2">HYR1</strain>
    </source>
</reference>
<accession>A0A3M7RMJ1</accession>
<evidence type="ECO:0000313" key="2">
    <source>
        <dbReference type="EMBL" id="RNA24782.1"/>
    </source>
</evidence>
<sequence length="83" mass="9489">MTKKTEKNQTFTVDATLNVAPFYIHKIDIKLLEKNKVSQVINQIESRISAGIEANQPRYGRGRPKNVSRCSNHSIKKKSSFKQ</sequence>
<protein>
    <submittedName>
        <fullName evidence="2">Uncharacterized protein</fullName>
    </submittedName>
</protein>
<evidence type="ECO:0000313" key="3">
    <source>
        <dbReference type="Proteomes" id="UP000276133"/>
    </source>
</evidence>
<organism evidence="2 3">
    <name type="scientific">Brachionus plicatilis</name>
    <name type="common">Marine rotifer</name>
    <name type="synonym">Brachionus muelleri</name>
    <dbReference type="NCBI Taxonomy" id="10195"/>
    <lineage>
        <taxon>Eukaryota</taxon>
        <taxon>Metazoa</taxon>
        <taxon>Spiralia</taxon>
        <taxon>Gnathifera</taxon>
        <taxon>Rotifera</taxon>
        <taxon>Eurotatoria</taxon>
        <taxon>Monogononta</taxon>
        <taxon>Pseudotrocha</taxon>
        <taxon>Ploima</taxon>
        <taxon>Brachionidae</taxon>
        <taxon>Brachionus</taxon>
    </lineage>
</organism>
<feature type="region of interest" description="Disordered" evidence="1">
    <location>
        <begin position="55"/>
        <end position="83"/>
    </location>
</feature>
<comment type="caution">
    <text evidence="2">The sequence shown here is derived from an EMBL/GenBank/DDBJ whole genome shotgun (WGS) entry which is preliminary data.</text>
</comment>
<dbReference type="EMBL" id="REGN01003053">
    <property type="protein sequence ID" value="RNA24782.1"/>
    <property type="molecule type" value="Genomic_DNA"/>
</dbReference>
<gene>
    <name evidence="2" type="ORF">BpHYR1_000476</name>
</gene>
<dbReference type="AlphaFoldDB" id="A0A3M7RMJ1"/>
<keyword evidence="3" id="KW-1185">Reference proteome</keyword>
<evidence type="ECO:0000256" key="1">
    <source>
        <dbReference type="SAM" id="MobiDB-lite"/>
    </source>
</evidence>
<proteinExistence type="predicted"/>